<dbReference type="InterPro" id="IPR001496">
    <property type="entry name" value="SOCS_box"/>
</dbReference>
<keyword evidence="2 3" id="KW-0040">ANK repeat</keyword>
<feature type="repeat" description="ANK" evidence="3">
    <location>
        <begin position="341"/>
        <end position="373"/>
    </location>
</feature>
<evidence type="ECO:0000313" key="5">
    <source>
        <dbReference type="EMBL" id="CAG2215561.1"/>
    </source>
</evidence>
<dbReference type="PROSITE" id="PS50297">
    <property type="entry name" value="ANK_REP_REGION"/>
    <property type="match status" value="3"/>
</dbReference>
<dbReference type="AlphaFoldDB" id="A0A8S3SBY5"/>
<feature type="repeat" description="ANK" evidence="3">
    <location>
        <begin position="246"/>
        <end position="274"/>
    </location>
</feature>
<evidence type="ECO:0000256" key="1">
    <source>
        <dbReference type="ARBA" id="ARBA00022737"/>
    </source>
</evidence>
<dbReference type="SUPFAM" id="SSF48403">
    <property type="entry name" value="Ankyrin repeat"/>
    <property type="match status" value="1"/>
</dbReference>
<evidence type="ECO:0000256" key="3">
    <source>
        <dbReference type="PROSITE-ProRule" id="PRU00023"/>
    </source>
</evidence>
<organism evidence="5 6">
    <name type="scientific">Mytilus edulis</name>
    <name type="common">Blue mussel</name>
    <dbReference type="NCBI Taxonomy" id="6550"/>
    <lineage>
        <taxon>Eukaryota</taxon>
        <taxon>Metazoa</taxon>
        <taxon>Spiralia</taxon>
        <taxon>Lophotrochozoa</taxon>
        <taxon>Mollusca</taxon>
        <taxon>Bivalvia</taxon>
        <taxon>Autobranchia</taxon>
        <taxon>Pteriomorphia</taxon>
        <taxon>Mytilida</taxon>
        <taxon>Mytiloidea</taxon>
        <taxon>Mytilidae</taxon>
        <taxon>Mytilinae</taxon>
        <taxon>Mytilus</taxon>
    </lineage>
</organism>
<feature type="repeat" description="ANK" evidence="3">
    <location>
        <begin position="275"/>
        <end position="307"/>
    </location>
</feature>
<dbReference type="Pfam" id="PF00023">
    <property type="entry name" value="Ank"/>
    <property type="match status" value="1"/>
</dbReference>
<evidence type="ECO:0000313" key="6">
    <source>
        <dbReference type="Proteomes" id="UP000683360"/>
    </source>
</evidence>
<gene>
    <name evidence="5" type="ORF">MEDL_29362</name>
</gene>
<dbReference type="SMART" id="SM00248">
    <property type="entry name" value="ANK"/>
    <property type="match status" value="7"/>
</dbReference>
<name>A0A8S3SBY5_MYTED</name>
<dbReference type="PROSITE" id="PS50225">
    <property type="entry name" value="SOCS"/>
    <property type="match status" value="1"/>
</dbReference>
<dbReference type="InterPro" id="IPR036770">
    <property type="entry name" value="Ankyrin_rpt-contain_sf"/>
</dbReference>
<keyword evidence="6" id="KW-1185">Reference proteome</keyword>
<dbReference type="PANTHER" id="PTHR24171">
    <property type="entry name" value="ANKYRIN REPEAT DOMAIN-CONTAINING PROTEIN 39-RELATED"/>
    <property type="match status" value="1"/>
</dbReference>
<dbReference type="Pfam" id="PF07525">
    <property type="entry name" value="SOCS_box"/>
    <property type="match status" value="1"/>
</dbReference>
<sequence>MYDFPTKRHFSIFAQLRTGYTELNYYKNRVGQTNAIESCNCGAPETPQHFLLECPCYENEREDMLHQISKEVGVRNLNLATMLTRLDGENTEETKAKLQTVAHYIDRTGRFNTARGGVISVISMMDNQTNNNTLDLPPAPAVPALRQRENEEDIMAMLEARVDPVQEERMRQKAMQFALVGAVEKRDSQKVKQLIEDGVNIDAQIMYTKTPLTHSIELKHGDIAILLLENGCDPKLTVNHFPYFQPIHLAAREDLSEVVEKLIELHVDVDACDTDKMTPLILASYYCRTNVVNQLIKYGADINFKDSCGRTPLHRAVESESIEVIEMLIRNKADMNITDQKGWTPLHLALALNYQETVNILLENSCKLDISDVNGRTPLCIACDFLSRKNYDIIRATQFSYEARKRDFMQGRYLSLLQLPKEDRETLSMVMALINKGANIDGSQSLPNNDGHQSLPITVAAMADHTGTVQMLINSGAWIPQDWQPVSSVHLGFKMHQLSEWIEFQGVVQLTLSWQCKRTIRKLLSTTCDDIDAAINKLSLPPALKMFLR</sequence>
<comment type="caution">
    <text evidence="5">The sequence shown here is derived from an EMBL/GenBank/DDBJ whole genome shotgun (WGS) entry which is preliminary data.</text>
</comment>
<feature type="domain" description="SOCS box" evidence="4">
    <location>
        <begin position="511"/>
        <end position="549"/>
    </location>
</feature>
<evidence type="ECO:0000256" key="2">
    <source>
        <dbReference type="ARBA" id="ARBA00023043"/>
    </source>
</evidence>
<protein>
    <recommendedName>
        <fullName evidence="4">SOCS box domain-containing protein</fullName>
    </recommendedName>
</protein>
<feature type="repeat" description="ANK" evidence="3">
    <location>
        <begin position="308"/>
        <end position="340"/>
    </location>
</feature>
<dbReference type="OrthoDB" id="6120662at2759"/>
<evidence type="ECO:0000259" key="4">
    <source>
        <dbReference type="PROSITE" id="PS50225"/>
    </source>
</evidence>
<dbReference type="Proteomes" id="UP000683360">
    <property type="component" value="Unassembled WGS sequence"/>
</dbReference>
<dbReference type="EMBL" id="CAJPWZ010001447">
    <property type="protein sequence ID" value="CAG2215561.1"/>
    <property type="molecule type" value="Genomic_DNA"/>
</dbReference>
<reference evidence="5" key="1">
    <citation type="submission" date="2021-03" db="EMBL/GenBank/DDBJ databases">
        <authorList>
            <person name="Bekaert M."/>
        </authorList>
    </citation>
    <scope>NUCLEOTIDE SEQUENCE</scope>
</reference>
<accession>A0A8S3SBY5</accession>
<dbReference type="InterPro" id="IPR002110">
    <property type="entry name" value="Ankyrin_rpt"/>
</dbReference>
<keyword evidence="1" id="KW-0677">Repeat</keyword>
<dbReference type="PROSITE" id="PS50088">
    <property type="entry name" value="ANK_REPEAT"/>
    <property type="match status" value="4"/>
</dbReference>
<dbReference type="Pfam" id="PF12796">
    <property type="entry name" value="Ank_2"/>
    <property type="match status" value="1"/>
</dbReference>
<proteinExistence type="predicted"/>
<dbReference type="Gene3D" id="1.25.40.20">
    <property type="entry name" value="Ankyrin repeat-containing domain"/>
    <property type="match status" value="1"/>
</dbReference>